<keyword evidence="1" id="KW-0732">Signal</keyword>
<accession>A0AAV1Y0F8</accession>
<evidence type="ECO:0000313" key="3">
    <source>
        <dbReference type="Proteomes" id="UP001497480"/>
    </source>
</evidence>
<keyword evidence="3" id="KW-1185">Reference proteome</keyword>
<evidence type="ECO:0000313" key="2">
    <source>
        <dbReference type="EMBL" id="CAL0326836.1"/>
    </source>
</evidence>
<feature type="signal peptide" evidence="1">
    <location>
        <begin position="1"/>
        <end position="19"/>
    </location>
</feature>
<sequence length="103" mass="9204">MAKWCIMVLLLAMALATSARNVPSEAGLKEQKNVVTIGGIGGYSGIGNNGLPFAGGGAGIGGGFGGGGGGGLGGGSGLGGFAGLGGAGLGGGVGGGSGVLPFP</sequence>
<evidence type="ECO:0000256" key="1">
    <source>
        <dbReference type="SAM" id="SignalP"/>
    </source>
</evidence>
<reference evidence="2 3" key="1">
    <citation type="submission" date="2024-03" db="EMBL/GenBank/DDBJ databases">
        <authorList>
            <person name="Martinez-Hernandez J."/>
        </authorList>
    </citation>
    <scope>NUCLEOTIDE SEQUENCE [LARGE SCALE GENOMIC DNA]</scope>
</reference>
<dbReference type="PANTHER" id="PTHR34463">
    <property type="entry name" value="GLYCINE-RICH PROTEIN"/>
    <property type="match status" value="1"/>
</dbReference>
<gene>
    <name evidence="2" type="ORF">LLUT_LOCUS27896</name>
</gene>
<dbReference type="Proteomes" id="UP001497480">
    <property type="component" value="Unassembled WGS sequence"/>
</dbReference>
<dbReference type="PANTHER" id="PTHR34463:SF11">
    <property type="entry name" value="GLYCINE-RICH PROTEIN LIKE"/>
    <property type="match status" value="1"/>
</dbReference>
<protein>
    <submittedName>
        <fullName evidence="2">Uncharacterized protein</fullName>
    </submittedName>
</protein>
<feature type="chain" id="PRO_5043718526" evidence="1">
    <location>
        <begin position="20"/>
        <end position="103"/>
    </location>
</feature>
<proteinExistence type="predicted"/>
<organism evidence="2 3">
    <name type="scientific">Lupinus luteus</name>
    <name type="common">European yellow lupine</name>
    <dbReference type="NCBI Taxonomy" id="3873"/>
    <lineage>
        <taxon>Eukaryota</taxon>
        <taxon>Viridiplantae</taxon>
        <taxon>Streptophyta</taxon>
        <taxon>Embryophyta</taxon>
        <taxon>Tracheophyta</taxon>
        <taxon>Spermatophyta</taxon>
        <taxon>Magnoliopsida</taxon>
        <taxon>eudicotyledons</taxon>
        <taxon>Gunneridae</taxon>
        <taxon>Pentapetalae</taxon>
        <taxon>rosids</taxon>
        <taxon>fabids</taxon>
        <taxon>Fabales</taxon>
        <taxon>Fabaceae</taxon>
        <taxon>Papilionoideae</taxon>
        <taxon>50 kb inversion clade</taxon>
        <taxon>genistoids sensu lato</taxon>
        <taxon>core genistoids</taxon>
        <taxon>Genisteae</taxon>
        <taxon>Lupinus</taxon>
    </lineage>
</organism>
<comment type="caution">
    <text evidence="2">The sequence shown here is derived from an EMBL/GenBank/DDBJ whole genome shotgun (WGS) entry which is preliminary data.</text>
</comment>
<dbReference type="EMBL" id="CAXHTB010000019">
    <property type="protein sequence ID" value="CAL0326836.1"/>
    <property type="molecule type" value="Genomic_DNA"/>
</dbReference>
<name>A0AAV1Y0F8_LUPLU</name>
<dbReference type="AlphaFoldDB" id="A0AAV1Y0F8"/>